<reference evidence="1 2" key="1">
    <citation type="submission" date="2014-07" db="EMBL/GenBank/DDBJ databases">
        <authorList>
            <person name="McCorrison J."/>
            <person name="Sanka R."/>
            <person name="Torralba M."/>
            <person name="Gillis M."/>
            <person name="Haft D.H."/>
            <person name="Methe B."/>
            <person name="Sutton G."/>
            <person name="Nelson K.E."/>
        </authorList>
    </citation>
    <scope>NUCLEOTIDE SEQUENCE [LARGE SCALE GENOMIC DNA]</scope>
    <source>
        <strain evidence="1 2">DNF00040</strain>
    </source>
</reference>
<sequence length="293" mass="34140">MNSFSSYPLIFKTQRPFNDFAHDDMQFGDISADLLQKKFGLRNVSNYVDPYKLVKKKPTGIITTPSLHLLEKIGQYSTDITYKECAKLMFNEFITLTRAFNGIGSGTYAPLIERLVRHMQYGQGTPYFDPMLDLAFERQINNDSKINASKRMLANSLSEFVDWNKKQLLLNEIIKPNSAFLNSIAESILPKFNRTTDNFNGMRISVHDVYAISIRINPASFKVQGNRFGVDVYYQGQDHFGLDQEDILNPRFKRLRIFPIWFVLQRYDKFKPFCFKPFFTNMKAKIRIEGQRN</sequence>
<name>A0A095Z935_9BURK</name>
<dbReference type="AlphaFoldDB" id="A0A095Z935"/>
<dbReference type="EMBL" id="JRNI01000019">
    <property type="protein sequence ID" value="KGF30831.1"/>
    <property type="molecule type" value="Genomic_DNA"/>
</dbReference>
<protein>
    <recommendedName>
        <fullName evidence="3">DUF3289 domain-containing protein</fullName>
    </recommendedName>
</protein>
<gene>
    <name evidence="1" type="ORF">HMPREF2130_05265</name>
</gene>
<organism evidence="1 2">
    <name type="scientific">Oligella urethralis DNF00040</name>
    <dbReference type="NCBI Taxonomy" id="1401065"/>
    <lineage>
        <taxon>Bacteria</taxon>
        <taxon>Pseudomonadati</taxon>
        <taxon>Pseudomonadota</taxon>
        <taxon>Betaproteobacteria</taxon>
        <taxon>Burkholderiales</taxon>
        <taxon>Alcaligenaceae</taxon>
        <taxon>Oligella</taxon>
    </lineage>
</organism>
<dbReference type="Proteomes" id="UP000029629">
    <property type="component" value="Unassembled WGS sequence"/>
</dbReference>
<dbReference type="Pfam" id="PF11692">
    <property type="entry name" value="DUF3289"/>
    <property type="match status" value="1"/>
</dbReference>
<dbReference type="NCBIfam" id="TIGR03034">
    <property type="entry name" value="YPO3983 family protein"/>
    <property type="match status" value="1"/>
</dbReference>
<dbReference type="eggNOG" id="COG0739">
    <property type="taxonomic scope" value="Bacteria"/>
</dbReference>
<evidence type="ECO:0000313" key="1">
    <source>
        <dbReference type="EMBL" id="KGF30831.1"/>
    </source>
</evidence>
<proteinExistence type="predicted"/>
<dbReference type="RefSeq" id="WP_018027067.1">
    <property type="nucleotide sequence ID" value="NZ_JRNI01000019.1"/>
</dbReference>
<dbReference type="GeneID" id="93427168"/>
<comment type="caution">
    <text evidence="1">The sequence shown here is derived from an EMBL/GenBank/DDBJ whole genome shotgun (WGS) entry which is preliminary data.</text>
</comment>
<dbReference type="InterPro" id="IPR017483">
    <property type="entry name" value="CHP03034"/>
</dbReference>
<accession>A0A095Z935</accession>
<keyword evidence="2" id="KW-1185">Reference proteome</keyword>
<evidence type="ECO:0000313" key="2">
    <source>
        <dbReference type="Proteomes" id="UP000029629"/>
    </source>
</evidence>
<evidence type="ECO:0008006" key="3">
    <source>
        <dbReference type="Google" id="ProtNLM"/>
    </source>
</evidence>
<dbReference type="OrthoDB" id="9204728at2"/>